<evidence type="ECO:0000256" key="1">
    <source>
        <dbReference type="SAM" id="Coils"/>
    </source>
</evidence>
<dbReference type="Pfam" id="PF16697">
    <property type="entry name" value="Yop-YscD_cpl"/>
    <property type="match status" value="1"/>
</dbReference>
<dbReference type="Proteomes" id="UP000263642">
    <property type="component" value="Unassembled WGS sequence"/>
</dbReference>
<comment type="caution">
    <text evidence="4">The sequence shown here is derived from an EMBL/GenBank/DDBJ whole genome shotgun (WGS) entry which is preliminary data.</text>
</comment>
<dbReference type="Gene3D" id="2.60.200.20">
    <property type="match status" value="1"/>
</dbReference>
<evidence type="ECO:0000256" key="2">
    <source>
        <dbReference type="SAM" id="MobiDB-lite"/>
    </source>
</evidence>
<protein>
    <recommendedName>
        <fullName evidence="3">YscD cytoplasmic domain-containing protein</fullName>
    </recommendedName>
</protein>
<evidence type="ECO:0000313" key="4">
    <source>
        <dbReference type="EMBL" id="HCO23056.1"/>
    </source>
</evidence>
<evidence type="ECO:0000313" key="5">
    <source>
        <dbReference type="Proteomes" id="UP000263642"/>
    </source>
</evidence>
<gene>
    <name evidence="4" type="ORF">DIT97_08355</name>
</gene>
<feature type="coiled-coil region" evidence="1">
    <location>
        <begin position="185"/>
        <end position="238"/>
    </location>
</feature>
<evidence type="ECO:0000259" key="3">
    <source>
        <dbReference type="Pfam" id="PF16697"/>
    </source>
</evidence>
<reference evidence="4 5" key="1">
    <citation type="journal article" date="2018" name="Nat. Biotechnol.">
        <title>A standardized bacterial taxonomy based on genome phylogeny substantially revises the tree of life.</title>
        <authorList>
            <person name="Parks D.H."/>
            <person name="Chuvochina M."/>
            <person name="Waite D.W."/>
            <person name="Rinke C."/>
            <person name="Skarshewski A."/>
            <person name="Chaumeil P.A."/>
            <person name="Hugenholtz P."/>
        </authorList>
    </citation>
    <scope>NUCLEOTIDE SEQUENCE [LARGE SCALE GENOMIC DNA]</scope>
    <source>
        <strain evidence="4">UBA9375</strain>
    </source>
</reference>
<dbReference type="CDD" id="cd00060">
    <property type="entry name" value="FHA"/>
    <property type="match status" value="1"/>
</dbReference>
<feature type="region of interest" description="Disordered" evidence="2">
    <location>
        <begin position="123"/>
        <end position="143"/>
    </location>
</feature>
<keyword evidence="1" id="KW-0175">Coiled coil</keyword>
<name>A0A3D3R3A5_9PLAN</name>
<dbReference type="InterPro" id="IPR008984">
    <property type="entry name" value="SMAD_FHA_dom_sf"/>
</dbReference>
<feature type="compositionally biased region" description="Polar residues" evidence="2">
    <location>
        <begin position="123"/>
        <end position="138"/>
    </location>
</feature>
<organism evidence="4 5">
    <name type="scientific">Gimesia maris</name>
    <dbReference type="NCBI Taxonomy" id="122"/>
    <lineage>
        <taxon>Bacteria</taxon>
        <taxon>Pseudomonadati</taxon>
        <taxon>Planctomycetota</taxon>
        <taxon>Planctomycetia</taxon>
        <taxon>Planctomycetales</taxon>
        <taxon>Planctomycetaceae</taxon>
        <taxon>Gimesia</taxon>
    </lineage>
</organism>
<dbReference type="EMBL" id="DQAY01000051">
    <property type="protein sequence ID" value="HCO23056.1"/>
    <property type="molecule type" value="Genomic_DNA"/>
</dbReference>
<proteinExistence type="predicted"/>
<sequence>MKTFLSQHEVEKTVVIESSPRYSLEIKKGKTSFPVRPVSGGRLTIGAGSCCGLQVTGQEMPILHSIIHVADEVARIEAMVSQPQLLLNGRPLRTSELSDGDLITIGPIEFVFCQSRPHTATSISTAGLSGSPLQTSAPITPDKKRDHFMTKETTLKDLSASELVDLIEQDFHLIEKYESRREQGAAALLSQLHQLNEEQEEQEFQQESLSEQEQLVLLADLESMMQELTRFSEELHQRADQLSSREKQYEVAAASLLQTQEKLASQLDRTLDQVGSIRQDRNTDDGPQRAIA</sequence>
<dbReference type="SUPFAM" id="SSF49879">
    <property type="entry name" value="SMAD/FHA domain"/>
    <property type="match status" value="1"/>
</dbReference>
<feature type="domain" description="YscD cytoplasmic" evidence="3">
    <location>
        <begin position="29"/>
        <end position="114"/>
    </location>
</feature>
<accession>A0A3D3R3A5</accession>
<dbReference type="AlphaFoldDB" id="A0A3D3R3A5"/>
<dbReference type="InterPro" id="IPR032030">
    <property type="entry name" value="YscD_cytoplasmic_dom"/>
</dbReference>